<dbReference type="AlphaFoldDB" id="A0A3N4IGM7"/>
<dbReference type="EMBL" id="ML119662">
    <property type="protein sequence ID" value="RPA83838.1"/>
    <property type="molecule type" value="Genomic_DNA"/>
</dbReference>
<sequence length="295" mass="34841">MSRHGSPRVSEDSVVIRARLERSAQLDLLSKQEYEDYKLKPVELAFKDLEHDVSQFREKPRLLLSEVLHNSISDDKNKTLYLHLAFTAAYAPFSRIFHGPHGKNVIDLDYCMWLLSQPPLSNYRIGKIMLLRLIMLNFWDYVVGEYVNVVEAIVKKQNAYVQGEDCEKQEESRIGVKKRIKGLFESKRKKRIKNWRQFDVTEIEKEAKQFAETEFAEFLRLFRFIVNLRAPSVEQRLLRYLEPKDEDYVVLEDGRKEFARGVSWKVDKKRRKNKQEEADSMPVNSWWTGTGDESM</sequence>
<feature type="non-terminal residue" evidence="2">
    <location>
        <position position="295"/>
    </location>
</feature>
<dbReference type="Proteomes" id="UP000275078">
    <property type="component" value="Unassembled WGS sequence"/>
</dbReference>
<organism evidence="2 3">
    <name type="scientific">Ascobolus immersus RN42</name>
    <dbReference type="NCBI Taxonomy" id="1160509"/>
    <lineage>
        <taxon>Eukaryota</taxon>
        <taxon>Fungi</taxon>
        <taxon>Dikarya</taxon>
        <taxon>Ascomycota</taxon>
        <taxon>Pezizomycotina</taxon>
        <taxon>Pezizomycetes</taxon>
        <taxon>Pezizales</taxon>
        <taxon>Ascobolaceae</taxon>
        <taxon>Ascobolus</taxon>
    </lineage>
</organism>
<evidence type="ECO:0000313" key="2">
    <source>
        <dbReference type="EMBL" id="RPA83838.1"/>
    </source>
</evidence>
<feature type="region of interest" description="Disordered" evidence="1">
    <location>
        <begin position="266"/>
        <end position="295"/>
    </location>
</feature>
<evidence type="ECO:0000313" key="3">
    <source>
        <dbReference type="Proteomes" id="UP000275078"/>
    </source>
</evidence>
<evidence type="ECO:0000256" key="1">
    <source>
        <dbReference type="SAM" id="MobiDB-lite"/>
    </source>
</evidence>
<accession>A0A3N4IGM7</accession>
<gene>
    <name evidence="2" type="ORF">BJ508DRAFT_413173</name>
</gene>
<feature type="compositionally biased region" description="Polar residues" evidence="1">
    <location>
        <begin position="282"/>
        <end position="295"/>
    </location>
</feature>
<name>A0A3N4IGM7_ASCIM</name>
<proteinExistence type="predicted"/>
<keyword evidence="3" id="KW-1185">Reference proteome</keyword>
<protein>
    <submittedName>
        <fullName evidence="2">Uncharacterized protein</fullName>
    </submittedName>
</protein>
<reference evidence="2 3" key="1">
    <citation type="journal article" date="2018" name="Nat. Ecol. Evol.">
        <title>Pezizomycetes genomes reveal the molecular basis of ectomycorrhizal truffle lifestyle.</title>
        <authorList>
            <person name="Murat C."/>
            <person name="Payen T."/>
            <person name="Noel B."/>
            <person name="Kuo A."/>
            <person name="Morin E."/>
            <person name="Chen J."/>
            <person name="Kohler A."/>
            <person name="Krizsan K."/>
            <person name="Balestrini R."/>
            <person name="Da Silva C."/>
            <person name="Montanini B."/>
            <person name="Hainaut M."/>
            <person name="Levati E."/>
            <person name="Barry K.W."/>
            <person name="Belfiori B."/>
            <person name="Cichocki N."/>
            <person name="Clum A."/>
            <person name="Dockter R.B."/>
            <person name="Fauchery L."/>
            <person name="Guy J."/>
            <person name="Iotti M."/>
            <person name="Le Tacon F."/>
            <person name="Lindquist E.A."/>
            <person name="Lipzen A."/>
            <person name="Malagnac F."/>
            <person name="Mello A."/>
            <person name="Molinier V."/>
            <person name="Miyauchi S."/>
            <person name="Poulain J."/>
            <person name="Riccioni C."/>
            <person name="Rubini A."/>
            <person name="Sitrit Y."/>
            <person name="Splivallo R."/>
            <person name="Traeger S."/>
            <person name="Wang M."/>
            <person name="Zifcakova L."/>
            <person name="Wipf D."/>
            <person name="Zambonelli A."/>
            <person name="Paolocci F."/>
            <person name="Nowrousian M."/>
            <person name="Ottonello S."/>
            <person name="Baldrian P."/>
            <person name="Spatafora J.W."/>
            <person name="Henrissat B."/>
            <person name="Nagy L.G."/>
            <person name="Aury J.M."/>
            <person name="Wincker P."/>
            <person name="Grigoriev I.V."/>
            <person name="Bonfante P."/>
            <person name="Martin F.M."/>
        </authorList>
    </citation>
    <scope>NUCLEOTIDE SEQUENCE [LARGE SCALE GENOMIC DNA]</scope>
    <source>
        <strain evidence="2 3">RN42</strain>
    </source>
</reference>